<dbReference type="SUPFAM" id="SSF52540">
    <property type="entry name" value="P-loop containing nucleoside triphosphate hydrolases"/>
    <property type="match status" value="1"/>
</dbReference>
<keyword evidence="8 15" id="KW-0067">ATP-binding</keyword>
<evidence type="ECO:0000313" key="19">
    <source>
        <dbReference type="Proteomes" id="UP000177111"/>
    </source>
</evidence>
<feature type="domain" description="UvrD-like helicase C-terminal" evidence="17">
    <location>
        <begin position="330"/>
        <end position="591"/>
    </location>
</feature>
<dbReference type="CDD" id="cd17932">
    <property type="entry name" value="DEXQc_UvrD"/>
    <property type="match status" value="1"/>
</dbReference>
<organism evidence="18 19">
    <name type="scientific">Candidatus Yanofskybacteria bacterium RIFCSPLOWO2_02_FULL_44_18</name>
    <dbReference type="NCBI Taxonomy" id="1802705"/>
    <lineage>
        <taxon>Bacteria</taxon>
        <taxon>Candidatus Yanofskyibacteriota</taxon>
    </lineage>
</organism>
<dbReference type="GO" id="GO:0000725">
    <property type="term" value="P:recombinational repair"/>
    <property type="evidence" value="ECO:0007669"/>
    <property type="project" value="TreeGrafter"/>
</dbReference>
<dbReference type="Gene3D" id="1.10.10.160">
    <property type="match status" value="1"/>
</dbReference>
<evidence type="ECO:0000256" key="15">
    <source>
        <dbReference type="PROSITE-ProRule" id="PRU00560"/>
    </source>
</evidence>
<feature type="domain" description="UvrD-like helicase ATP-binding" evidence="16">
    <location>
        <begin position="9"/>
        <end position="329"/>
    </location>
</feature>
<evidence type="ECO:0000256" key="14">
    <source>
        <dbReference type="ARBA" id="ARBA00048988"/>
    </source>
</evidence>
<keyword evidence="9" id="KW-0238">DNA-binding</keyword>
<evidence type="ECO:0000256" key="10">
    <source>
        <dbReference type="ARBA" id="ARBA00023204"/>
    </source>
</evidence>
<evidence type="ECO:0000256" key="5">
    <source>
        <dbReference type="ARBA" id="ARBA00022801"/>
    </source>
</evidence>
<dbReference type="GO" id="GO:0004527">
    <property type="term" value="F:exonuclease activity"/>
    <property type="evidence" value="ECO:0007669"/>
    <property type="project" value="UniProtKB-KW"/>
</dbReference>
<evidence type="ECO:0000259" key="17">
    <source>
        <dbReference type="PROSITE" id="PS51217"/>
    </source>
</evidence>
<dbReference type="InterPro" id="IPR000212">
    <property type="entry name" value="DNA_helicase_UvrD/REP"/>
</dbReference>
<keyword evidence="10" id="KW-0234">DNA repair</keyword>
<protein>
    <recommendedName>
        <fullName evidence="13">DNA 3'-5' helicase</fullName>
        <ecNumber evidence="13">5.6.2.4</ecNumber>
    </recommendedName>
</protein>
<evidence type="ECO:0000256" key="7">
    <source>
        <dbReference type="ARBA" id="ARBA00022839"/>
    </source>
</evidence>
<dbReference type="InterPro" id="IPR011604">
    <property type="entry name" value="PDDEXK-like_dom_sf"/>
</dbReference>
<evidence type="ECO:0000259" key="16">
    <source>
        <dbReference type="PROSITE" id="PS51198"/>
    </source>
</evidence>
<keyword evidence="3 15" id="KW-0547">Nucleotide-binding</keyword>
<dbReference type="InterPro" id="IPR014017">
    <property type="entry name" value="DNA_helicase_UvrD-like_C"/>
</dbReference>
<dbReference type="Gene3D" id="1.10.486.10">
    <property type="entry name" value="PCRA, domain 4"/>
    <property type="match status" value="1"/>
</dbReference>
<dbReference type="InterPro" id="IPR027417">
    <property type="entry name" value="P-loop_NTPase"/>
</dbReference>
<dbReference type="Gene3D" id="3.40.50.300">
    <property type="entry name" value="P-loop containing nucleotide triphosphate hydrolases"/>
    <property type="match status" value="3"/>
</dbReference>
<evidence type="ECO:0000256" key="11">
    <source>
        <dbReference type="ARBA" id="ARBA00023235"/>
    </source>
</evidence>
<dbReference type="PANTHER" id="PTHR11070:SF2">
    <property type="entry name" value="ATP-DEPENDENT DNA HELICASE SRS2"/>
    <property type="match status" value="1"/>
</dbReference>
<dbReference type="PROSITE" id="PS51198">
    <property type="entry name" value="UVRD_HELICASE_ATP_BIND"/>
    <property type="match status" value="1"/>
</dbReference>
<evidence type="ECO:0000256" key="8">
    <source>
        <dbReference type="ARBA" id="ARBA00022840"/>
    </source>
</evidence>
<keyword evidence="11" id="KW-0413">Isomerase</keyword>
<dbReference type="Proteomes" id="UP000177111">
    <property type="component" value="Unassembled WGS sequence"/>
</dbReference>
<evidence type="ECO:0000256" key="9">
    <source>
        <dbReference type="ARBA" id="ARBA00023125"/>
    </source>
</evidence>
<dbReference type="InterPro" id="IPR013986">
    <property type="entry name" value="DExx_box_DNA_helicase_dom_sf"/>
</dbReference>
<evidence type="ECO:0000313" key="18">
    <source>
        <dbReference type="EMBL" id="OGN30857.1"/>
    </source>
</evidence>
<evidence type="ECO:0000256" key="13">
    <source>
        <dbReference type="ARBA" id="ARBA00034808"/>
    </source>
</evidence>
<dbReference type="GO" id="GO:0003677">
    <property type="term" value="F:DNA binding"/>
    <property type="evidence" value="ECO:0007669"/>
    <property type="project" value="UniProtKB-KW"/>
</dbReference>
<keyword evidence="7" id="KW-0269">Exonuclease</keyword>
<dbReference type="Gene3D" id="3.90.320.10">
    <property type="match status" value="1"/>
</dbReference>
<dbReference type="EC" id="5.6.2.4" evidence="13"/>
<dbReference type="Pfam" id="PF13361">
    <property type="entry name" value="UvrD_C"/>
    <property type="match status" value="2"/>
</dbReference>
<gene>
    <name evidence="18" type="ORF">A3I96_03430</name>
</gene>
<sequence>MVKFFQLYRQLNKKQKEAVDAIEGSVMVIAGPGTGKTQILTLRIANILQKTDTPPGGILALTFTESGAKEMRRRLRELIGPEAGNVRIHTYHGFAASIISEFDDHFPHLFRAQQITDIEAEQLIREILKQKKFVKLRPFGDPNFYVGKIISAISNAKREAWTPEIIRAFAKNEIKRIQEDESLLSLRGATKGQLKAEALKRIEKCERTMIFADVYEAYEKSKRDQRKIDYDDLVVELLTVLRKDKLLLSLLQEKFLYILVDEHQDTNDSQNALIQMIADYFEMPNLFVVGDEKQAIYRFQGASVENFIRFRNIWKSMRIIPLKENYRSHQNILDASFLMIENNYGDGEYPDLRVRLKADLSRKSRLIDVVTAGNMAAGETHLVEEIKKTLADYPSNTIAVITRRNREAEKLLRLFEQYDIQASAERGIDVFSHPLGTLFFDLLDFLADPSQIESLARTMAGGLWDLRFDARMQLIREIRSGRYGQIEKLIPAILKLRKEMNQSGSIAYLTLAGELSGISHLAARDSLAAEVWRALISLASELAFRGNADDPMKLMSALKTYRASADTKSIKVSSGSPEARVRIMTAHGAKGLEFDYVFVPYATEESWIIKDHGNYFVLPREKDNSDDIRDMRRLFYVALTRARTHACLIIPLEDTPERPFAPLRFIGELDAKLISKIELPARAVLPATGKIVNSETADQRRSKEMIEYAKRSLLGHGLSVTALNHFCECPSKFLFKSILKLPEPPSANAEKGNAMHEAMARVWHLSDKNDLTVTKTIKKAVQDFMANSLLPIFEKEPILEELERHAPIVAKSLIGHFNQTGIVSTEAWVERVFSGNYQKKAIIINLRGKLDAILETKTAVSVYDYKTREALSVNAIKGETKNGNRDYFRQLVFYKILLDNNSKFKNKSIETALVFIKPDDKGRCPIISLPVQKSDLDSVKSEIESLINSVWSGKVLTDYCEDKNCEYCQLRRLIN</sequence>
<dbReference type="Pfam" id="PF00580">
    <property type="entry name" value="UvrD-helicase"/>
    <property type="match status" value="1"/>
</dbReference>
<dbReference type="PANTHER" id="PTHR11070">
    <property type="entry name" value="UVRD / RECB / PCRA DNA HELICASE FAMILY MEMBER"/>
    <property type="match status" value="1"/>
</dbReference>
<reference evidence="18 19" key="1">
    <citation type="journal article" date="2016" name="Nat. Commun.">
        <title>Thousands of microbial genomes shed light on interconnected biogeochemical processes in an aquifer system.</title>
        <authorList>
            <person name="Anantharaman K."/>
            <person name="Brown C.T."/>
            <person name="Hug L.A."/>
            <person name="Sharon I."/>
            <person name="Castelle C.J."/>
            <person name="Probst A.J."/>
            <person name="Thomas B.C."/>
            <person name="Singh A."/>
            <person name="Wilkins M.J."/>
            <person name="Karaoz U."/>
            <person name="Brodie E.L."/>
            <person name="Williams K.H."/>
            <person name="Hubbard S.S."/>
            <person name="Banfield J.F."/>
        </authorList>
    </citation>
    <scope>NUCLEOTIDE SEQUENCE [LARGE SCALE GENOMIC DNA]</scope>
</reference>
<dbReference type="EMBL" id="MGKT01000008">
    <property type="protein sequence ID" value="OGN30857.1"/>
    <property type="molecule type" value="Genomic_DNA"/>
</dbReference>
<dbReference type="AlphaFoldDB" id="A0A1F8GZM6"/>
<keyword evidence="5 15" id="KW-0378">Hydrolase</keyword>
<evidence type="ECO:0000256" key="2">
    <source>
        <dbReference type="ARBA" id="ARBA00022722"/>
    </source>
</evidence>
<name>A0A1F8GZM6_9BACT</name>
<proteinExistence type="inferred from homology"/>
<evidence type="ECO:0000256" key="4">
    <source>
        <dbReference type="ARBA" id="ARBA00022763"/>
    </source>
</evidence>
<dbReference type="GO" id="GO:0043138">
    <property type="term" value="F:3'-5' DNA helicase activity"/>
    <property type="evidence" value="ECO:0007669"/>
    <property type="project" value="UniProtKB-EC"/>
</dbReference>
<dbReference type="InterPro" id="IPR014016">
    <property type="entry name" value="UvrD-like_ATP-bd"/>
</dbReference>
<evidence type="ECO:0000256" key="1">
    <source>
        <dbReference type="ARBA" id="ARBA00009922"/>
    </source>
</evidence>
<comment type="caution">
    <text evidence="18">The sequence shown here is derived from an EMBL/GenBank/DDBJ whole genome shotgun (WGS) entry which is preliminary data.</text>
</comment>
<dbReference type="InterPro" id="IPR038726">
    <property type="entry name" value="PDDEXK_AddAB-type"/>
</dbReference>
<dbReference type="Pfam" id="PF12705">
    <property type="entry name" value="PDDEXK_1"/>
    <property type="match status" value="1"/>
</dbReference>
<evidence type="ECO:0000256" key="12">
    <source>
        <dbReference type="ARBA" id="ARBA00034617"/>
    </source>
</evidence>
<comment type="catalytic activity">
    <reaction evidence="12">
        <text>Couples ATP hydrolysis with the unwinding of duplex DNA by translocating in the 3'-5' direction.</text>
        <dbReference type="EC" id="5.6.2.4"/>
    </reaction>
</comment>
<keyword evidence="2" id="KW-0540">Nuclease</keyword>
<feature type="binding site" evidence="15">
    <location>
        <begin position="30"/>
        <end position="37"/>
    </location>
    <ligand>
        <name>ATP</name>
        <dbReference type="ChEBI" id="CHEBI:30616"/>
    </ligand>
</feature>
<evidence type="ECO:0000256" key="3">
    <source>
        <dbReference type="ARBA" id="ARBA00022741"/>
    </source>
</evidence>
<dbReference type="PROSITE" id="PS51217">
    <property type="entry name" value="UVRD_HELICASE_CTER"/>
    <property type="match status" value="1"/>
</dbReference>
<accession>A0A1F8GZM6</accession>
<keyword evidence="6 15" id="KW-0347">Helicase</keyword>
<keyword evidence="4" id="KW-0227">DNA damage</keyword>
<comment type="similarity">
    <text evidence="1">Belongs to the helicase family. UvrD subfamily.</text>
</comment>
<evidence type="ECO:0000256" key="6">
    <source>
        <dbReference type="ARBA" id="ARBA00022806"/>
    </source>
</evidence>
<comment type="catalytic activity">
    <reaction evidence="14">
        <text>ATP + H2O = ADP + phosphate + H(+)</text>
        <dbReference type="Rhea" id="RHEA:13065"/>
        <dbReference type="ChEBI" id="CHEBI:15377"/>
        <dbReference type="ChEBI" id="CHEBI:15378"/>
        <dbReference type="ChEBI" id="CHEBI:30616"/>
        <dbReference type="ChEBI" id="CHEBI:43474"/>
        <dbReference type="ChEBI" id="CHEBI:456216"/>
        <dbReference type="EC" id="5.6.2.4"/>
    </reaction>
</comment>
<dbReference type="GO" id="GO:0005524">
    <property type="term" value="F:ATP binding"/>
    <property type="evidence" value="ECO:0007669"/>
    <property type="project" value="UniProtKB-UniRule"/>
</dbReference>